<evidence type="ECO:0000259" key="2">
    <source>
        <dbReference type="Pfam" id="PF13472"/>
    </source>
</evidence>
<protein>
    <recommendedName>
        <fullName evidence="2">SGNH hydrolase-type esterase domain-containing protein</fullName>
    </recommendedName>
</protein>
<dbReference type="SUPFAM" id="SSF47353">
    <property type="entry name" value="Retrovirus capsid dimerization domain-like"/>
    <property type="match status" value="1"/>
</dbReference>
<feature type="region of interest" description="Disordered" evidence="1">
    <location>
        <begin position="337"/>
        <end position="403"/>
    </location>
</feature>
<gene>
    <name evidence="3" type="ORF">N1851_001751</name>
</gene>
<dbReference type="Pfam" id="PF13472">
    <property type="entry name" value="Lipase_GDSL_2"/>
    <property type="match status" value="1"/>
</dbReference>
<feature type="compositionally biased region" description="Low complexity" evidence="1">
    <location>
        <begin position="348"/>
        <end position="357"/>
    </location>
</feature>
<dbReference type="Proteomes" id="UP001174136">
    <property type="component" value="Unassembled WGS sequence"/>
</dbReference>
<evidence type="ECO:0000313" key="3">
    <source>
        <dbReference type="EMBL" id="KAK0155758.1"/>
    </source>
</evidence>
<sequence length="588" mass="64941">MDKVVKTFLESPSEQLLDECSREQLLKLVDHYKADVGDRRVKEAVRANLKVHLFKIKVLSTVEQMASVSDESFSPVAGPGLSFEQQKELLALLEKIKHETELVKLELQRQKLQLVREGRAMSDVLNDGPVVSEGKQMRSTVNDLSDLRLVPKFNERDPETFFLMFEHLTDARVWSEATRTLLLQCVITGRAQEAYSSLSSSECGNYASVKSAILKAFELVPEAYRQRFRTWRKGEKSHMEFVRDLSTHFDCWCVADEVDSYDDLRKQFTSSVSERIATYATSPPRLSLSNRYAALSDDTPAHPSDAPAPPSPSALDPQTAPAGTATFLPLVAGSARMAGHSTTRPNGLPSSRPSTSLSRRRILKDAVLRRSGRPPRPVSAVSPSPGSDAAAPPQRSPARTHSVDCALSCRGNPLPSSPRPLFSPTTLIVGDSIIRGIRFFNAATHCFPGATVPVILDKLPGLLHSLPPTINRVLVHVGSNDTARQQSELTKKDFNDLFSLLINCGKSVFISGPLPTLARGPGRFSRILSLNTWLQSTCRAHNIGFIDNFNLFWNRSSLFRTDGVHPNWLGSQMLVANMQHAVQSAPRA</sequence>
<dbReference type="PANTHER" id="PTHR46888">
    <property type="entry name" value="ZINC KNUCKLE DOMAINCONTAINING PROTEIN-RELATED"/>
    <property type="match status" value="1"/>
</dbReference>
<evidence type="ECO:0000313" key="4">
    <source>
        <dbReference type="Proteomes" id="UP001174136"/>
    </source>
</evidence>
<name>A0AA47NB29_MERPO</name>
<accession>A0AA47NB29</accession>
<dbReference type="EMBL" id="JAOPHQ010000109">
    <property type="protein sequence ID" value="KAK0155758.1"/>
    <property type="molecule type" value="Genomic_DNA"/>
</dbReference>
<dbReference type="Gene3D" id="3.40.50.12700">
    <property type="match status" value="1"/>
</dbReference>
<dbReference type="Gene3D" id="3.40.50.12690">
    <property type="match status" value="1"/>
</dbReference>
<dbReference type="CDD" id="cd00229">
    <property type="entry name" value="SGNH_hydrolase"/>
    <property type="match status" value="1"/>
</dbReference>
<dbReference type="InterPro" id="IPR013830">
    <property type="entry name" value="SGNH_hydro"/>
</dbReference>
<feature type="compositionally biased region" description="Low complexity" evidence="1">
    <location>
        <begin position="378"/>
        <end position="393"/>
    </location>
</feature>
<dbReference type="AlphaFoldDB" id="A0AA47NB29"/>
<feature type="domain" description="SGNH hydrolase-type esterase" evidence="2">
    <location>
        <begin position="447"/>
        <end position="572"/>
    </location>
</feature>
<feature type="region of interest" description="Disordered" evidence="1">
    <location>
        <begin position="295"/>
        <end position="321"/>
    </location>
</feature>
<proteinExistence type="predicted"/>
<dbReference type="SUPFAM" id="SSF52266">
    <property type="entry name" value="SGNH hydrolase"/>
    <property type="match status" value="1"/>
</dbReference>
<organism evidence="3 4">
    <name type="scientific">Merluccius polli</name>
    <name type="common">Benguela hake</name>
    <name type="synonym">Merluccius cadenati</name>
    <dbReference type="NCBI Taxonomy" id="89951"/>
    <lineage>
        <taxon>Eukaryota</taxon>
        <taxon>Metazoa</taxon>
        <taxon>Chordata</taxon>
        <taxon>Craniata</taxon>
        <taxon>Vertebrata</taxon>
        <taxon>Euteleostomi</taxon>
        <taxon>Actinopterygii</taxon>
        <taxon>Neopterygii</taxon>
        <taxon>Teleostei</taxon>
        <taxon>Neoteleostei</taxon>
        <taxon>Acanthomorphata</taxon>
        <taxon>Zeiogadaria</taxon>
        <taxon>Gadariae</taxon>
        <taxon>Gadiformes</taxon>
        <taxon>Gadoidei</taxon>
        <taxon>Merlucciidae</taxon>
        <taxon>Merluccius</taxon>
    </lineage>
</organism>
<evidence type="ECO:0000256" key="1">
    <source>
        <dbReference type="SAM" id="MobiDB-lite"/>
    </source>
</evidence>
<dbReference type="PANTHER" id="PTHR46888:SF13">
    <property type="entry name" value="RIBONUCLEASE H"/>
    <property type="match status" value="1"/>
</dbReference>
<keyword evidence="4" id="KW-1185">Reference proteome</keyword>
<feature type="compositionally biased region" description="Low complexity" evidence="1">
    <location>
        <begin position="296"/>
        <end position="305"/>
    </location>
</feature>
<comment type="caution">
    <text evidence="3">The sequence shown here is derived from an EMBL/GenBank/DDBJ whole genome shotgun (WGS) entry which is preliminary data.</text>
</comment>
<reference evidence="3" key="1">
    <citation type="journal article" date="2023" name="Front. Mar. Sci.">
        <title>A new Merluccius polli reference genome to investigate the effects of global change in West African waters.</title>
        <authorList>
            <person name="Mateo J.L."/>
            <person name="Blanco-Fernandez C."/>
            <person name="Garcia-Vazquez E."/>
            <person name="Machado-Schiaffino G."/>
        </authorList>
    </citation>
    <scope>NUCLEOTIDE SEQUENCE</scope>
    <source>
        <strain evidence="3">C29</strain>
        <tissue evidence="3">Fin</tissue>
    </source>
</reference>